<dbReference type="Proteomes" id="UP001187343">
    <property type="component" value="Unassembled WGS sequence"/>
</dbReference>
<proteinExistence type="predicted"/>
<name>A0AA88PGL1_9TELE</name>
<comment type="caution">
    <text evidence="2">The sequence shown here is derived from an EMBL/GenBank/DDBJ whole genome shotgun (WGS) entry which is preliminary data.</text>
</comment>
<dbReference type="AlphaFoldDB" id="A0AA88PGL1"/>
<evidence type="ECO:0000256" key="1">
    <source>
        <dbReference type="SAM" id="MobiDB-lite"/>
    </source>
</evidence>
<accession>A0AA88PGL1</accession>
<gene>
    <name evidence="2" type="ORF">Q8A67_014440</name>
</gene>
<dbReference type="EMBL" id="JAUYZG010000014">
    <property type="protein sequence ID" value="KAK2889065.1"/>
    <property type="molecule type" value="Genomic_DNA"/>
</dbReference>
<evidence type="ECO:0000313" key="2">
    <source>
        <dbReference type="EMBL" id="KAK2889065.1"/>
    </source>
</evidence>
<evidence type="ECO:0000313" key="3">
    <source>
        <dbReference type="Proteomes" id="UP001187343"/>
    </source>
</evidence>
<organism evidence="2 3">
    <name type="scientific">Cirrhinus molitorella</name>
    <name type="common">mud carp</name>
    <dbReference type="NCBI Taxonomy" id="172907"/>
    <lineage>
        <taxon>Eukaryota</taxon>
        <taxon>Metazoa</taxon>
        <taxon>Chordata</taxon>
        <taxon>Craniata</taxon>
        <taxon>Vertebrata</taxon>
        <taxon>Euteleostomi</taxon>
        <taxon>Actinopterygii</taxon>
        <taxon>Neopterygii</taxon>
        <taxon>Teleostei</taxon>
        <taxon>Ostariophysi</taxon>
        <taxon>Cypriniformes</taxon>
        <taxon>Cyprinidae</taxon>
        <taxon>Labeoninae</taxon>
        <taxon>Labeonini</taxon>
        <taxon>Cirrhinus</taxon>
    </lineage>
</organism>
<keyword evidence="3" id="KW-1185">Reference proteome</keyword>
<sequence length="73" mass="8221">MDKTWDSPGWNGMYPAMQSPDGRGLQSSKNIPHDFIYHSQTVVSSDITWKTESGCHLRKKMPQTVTVVNQKVG</sequence>
<reference evidence="2" key="1">
    <citation type="submission" date="2023-08" db="EMBL/GenBank/DDBJ databases">
        <title>Chromosome-level Genome Assembly of mud carp (Cirrhinus molitorella).</title>
        <authorList>
            <person name="Liu H."/>
        </authorList>
    </citation>
    <scope>NUCLEOTIDE SEQUENCE</scope>
    <source>
        <strain evidence="2">Prfri</strain>
        <tissue evidence="2">Muscle</tissue>
    </source>
</reference>
<protein>
    <submittedName>
        <fullName evidence="2">Uncharacterized protein</fullName>
    </submittedName>
</protein>
<feature type="region of interest" description="Disordered" evidence="1">
    <location>
        <begin position="1"/>
        <end position="28"/>
    </location>
</feature>